<dbReference type="InterPro" id="IPR014016">
    <property type="entry name" value="UvrD-like_ATP-bd"/>
</dbReference>
<keyword evidence="2 9" id="KW-0378">Hydrolase</keyword>
<feature type="domain" description="UvrD-like helicase ATP-binding" evidence="10">
    <location>
        <begin position="1"/>
        <end position="473"/>
    </location>
</feature>
<dbReference type="PROSITE" id="PS51217">
    <property type="entry name" value="UVRD_HELICASE_CTER"/>
    <property type="match status" value="1"/>
</dbReference>
<reference evidence="12 13" key="1">
    <citation type="submission" date="2024-09" db="EMBL/GenBank/DDBJ databases">
        <authorList>
            <person name="Sun Q."/>
            <person name="Mori K."/>
        </authorList>
    </citation>
    <scope>NUCLEOTIDE SEQUENCE [LARGE SCALE GENOMIC DNA]</scope>
    <source>
        <strain evidence="12 13">CCM 7765</strain>
    </source>
</reference>
<evidence type="ECO:0000256" key="3">
    <source>
        <dbReference type="ARBA" id="ARBA00022806"/>
    </source>
</evidence>
<keyword evidence="13" id="KW-1185">Reference proteome</keyword>
<evidence type="ECO:0000313" key="12">
    <source>
        <dbReference type="EMBL" id="MFC0317418.1"/>
    </source>
</evidence>
<evidence type="ECO:0000256" key="2">
    <source>
        <dbReference type="ARBA" id="ARBA00022801"/>
    </source>
</evidence>
<dbReference type="InterPro" id="IPR000212">
    <property type="entry name" value="DNA_helicase_UvrD/REP"/>
</dbReference>
<dbReference type="Pfam" id="PF00580">
    <property type="entry name" value="UvrD-helicase"/>
    <property type="match status" value="1"/>
</dbReference>
<keyword evidence="4 9" id="KW-0067">ATP-binding</keyword>
<evidence type="ECO:0000313" key="13">
    <source>
        <dbReference type="Proteomes" id="UP001589774"/>
    </source>
</evidence>
<evidence type="ECO:0000256" key="8">
    <source>
        <dbReference type="ARBA" id="ARBA00048988"/>
    </source>
</evidence>
<dbReference type="InterPro" id="IPR027417">
    <property type="entry name" value="P-loop_NTPase"/>
</dbReference>
<name>A0ABV6HEV4_9SPHI</name>
<dbReference type="EMBL" id="JBHLWO010000001">
    <property type="protein sequence ID" value="MFC0317418.1"/>
    <property type="molecule type" value="Genomic_DNA"/>
</dbReference>
<evidence type="ECO:0000259" key="11">
    <source>
        <dbReference type="PROSITE" id="PS51217"/>
    </source>
</evidence>
<accession>A0ABV6HEV4</accession>
<sequence length="1114" mass="128304">MANLPPVKILKASAGSGKTFSLTAHYISLLFTSKVHFSEILAVTFTNKATAEMKHRILTVIEGLALGSEAVESYRNIILEAHPQLSRQDIQHKAMEVYRQILHNYSRFAISTIDGFYQKIIRSFSFELGLNAAYRLEMNSDKVKQDLVVRLNKLLNDRDDLLQWIINYARKQIENDRNWNYTTVLKKLADELFKERFHPFDEAISQLSEADRQVVFTTISDLSDELITRFEKEIERLLKIATEIVNSSGVSSDLFLRKSQNLIPKIPSLAPDNLEAIDKFADYIDNPEKWQKNGVSGAVSDLYNKLNPLLRQILNYKEEHSRTYFLAKAVQANFYYLRLLKEMSVLLADYRAEHDVSLISDAQNLLKEINRHQDQNISFIYEKVGNRYKYFLFDEFQDTSSNQWYNFQPLLVNALASTEGNRSIPHHLIVGDVKQSIYRWRNGDWRILQYQSTRDLGDHHIRFQTLQENYRSLPNIIKFNNFLFTQAPKLLQQIINDKIYTEIGDSLYNSWWQASGYTQILTDAYAETVQKIPSDKGEEGGRVTVSFFPVTSSFAKTRGKEIKPAALKALSDTIINWLTEGRYQARQIGILVRNNTEAREIIEYLLHIQKELDESHKFEVISGDALLLVNNPGIRLLINTLKAMITPVEEASLYRANCLLLYQQVYGLNQEDEASIWLNATQYDIKVWGKILPPIVINNWYVWQQHPLTELVESLINGYGITHDEATIPYLIAFRDIIAEFSSQGERGIASFLSYWDEEGKTKALPANEGSNAVEIMTIHKSKGLAFDVVMIPFCSWELDGMVNSNFWVDTSGTSYEILRSVPVKYNSMLVKSSLFKAYLEEMLFNYMDALNLLYVATTRARKELYISAPDIKEGKESDSLIADVLRSVLALHSDELGIEYSHGIVYPSTTPFKDIKKSPILPVKYQEGCIDFWESPPNYNWSFNKYPISELLKEALDNRKIKKELLSLGEQNAATRQGLLLHELLSLTTEIAEFPNYLHAMQSEGLITKDELMTLLDEAIRLRNNEQLAALLDKPYQSLNEQRIITKDGSVLRPDKVLIGEHETIILDFKFTGMERPQHIAQVKEYQQNLQEMGYPNIRTFLFYAFNNRLVEV</sequence>
<feature type="domain" description="UvrD-like helicase C-terminal" evidence="11">
    <location>
        <begin position="519"/>
        <end position="784"/>
    </location>
</feature>
<gene>
    <name evidence="12" type="ORF">ACFFI0_03820</name>
</gene>
<dbReference type="Proteomes" id="UP001589774">
    <property type="component" value="Unassembled WGS sequence"/>
</dbReference>
<feature type="binding site" evidence="9">
    <location>
        <begin position="12"/>
        <end position="19"/>
    </location>
    <ligand>
        <name>ATP</name>
        <dbReference type="ChEBI" id="CHEBI:30616"/>
    </ligand>
</feature>
<dbReference type="EC" id="5.6.2.4" evidence="7"/>
<protein>
    <recommendedName>
        <fullName evidence="7">DNA 3'-5' helicase</fullName>
        <ecNumber evidence="7">5.6.2.4</ecNumber>
    </recommendedName>
</protein>
<comment type="catalytic activity">
    <reaction evidence="6">
        <text>Couples ATP hydrolysis with the unwinding of duplex DNA by translocating in the 3'-5' direction.</text>
        <dbReference type="EC" id="5.6.2.4"/>
    </reaction>
</comment>
<evidence type="ECO:0000256" key="5">
    <source>
        <dbReference type="ARBA" id="ARBA00023235"/>
    </source>
</evidence>
<proteinExistence type="predicted"/>
<dbReference type="PROSITE" id="PS51198">
    <property type="entry name" value="UVRD_HELICASE_ATP_BIND"/>
    <property type="match status" value="1"/>
</dbReference>
<evidence type="ECO:0000256" key="7">
    <source>
        <dbReference type="ARBA" id="ARBA00034808"/>
    </source>
</evidence>
<evidence type="ECO:0000256" key="4">
    <source>
        <dbReference type="ARBA" id="ARBA00022840"/>
    </source>
</evidence>
<dbReference type="PANTHER" id="PTHR11070:SF67">
    <property type="entry name" value="DNA 3'-5' HELICASE"/>
    <property type="match status" value="1"/>
</dbReference>
<dbReference type="RefSeq" id="WP_149105145.1">
    <property type="nucleotide sequence ID" value="NZ_JBHLWO010000001.1"/>
</dbReference>
<comment type="caution">
    <text evidence="12">The sequence shown here is derived from an EMBL/GenBank/DDBJ whole genome shotgun (WGS) entry which is preliminary data.</text>
</comment>
<evidence type="ECO:0000256" key="9">
    <source>
        <dbReference type="PROSITE-ProRule" id="PRU00560"/>
    </source>
</evidence>
<keyword evidence="1 9" id="KW-0547">Nucleotide-binding</keyword>
<dbReference type="PANTHER" id="PTHR11070">
    <property type="entry name" value="UVRD / RECB / PCRA DNA HELICASE FAMILY MEMBER"/>
    <property type="match status" value="1"/>
</dbReference>
<dbReference type="GO" id="GO:0008854">
    <property type="term" value="F:exodeoxyribonuclease V activity"/>
    <property type="evidence" value="ECO:0007669"/>
    <property type="project" value="UniProtKB-EC"/>
</dbReference>
<evidence type="ECO:0000259" key="10">
    <source>
        <dbReference type="PROSITE" id="PS51198"/>
    </source>
</evidence>
<comment type="catalytic activity">
    <reaction evidence="8">
        <text>ATP + H2O = ADP + phosphate + H(+)</text>
        <dbReference type="Rhea" id="RHEA:13065"/>
        <dbReference type="ChEBI" id="CHEBI:15377"/>
        <dbReference type="ChEBI" id="CHEBI:15378"/>
        <dbReference type="ChEBI" id="CHEBI:30616"/>
        <dbReference type="ChEBI" id="CHEBI:43474"/>
        <dbReference type="ChEBI" id="CHEBI:456216"/>
        <dbReference type="EC" id="5.6.2.4"/>
    </reaction>
</comment>
<organism evidence="12 13">
    <name type="scientific">Olivibacter oleidegradans</name>
    <dbReference type="NCBI Taxonomy" id="760123"/>
    <lineage>
        <taxon>Bacteria</taxon>
        <taxon>Pseudomonadati</taxon>
        <taxon>Bacteroidota</taxon>
        <taxon>Sphingobacteriia</taxon>
        <taxon>Sphingobacteriales</taxon>
        <taxon>Sphingobacteriaceae</taxon>
        <taxon>Olivibacter</taxon>
    </lineage>
</organism>
<dbReference type="Pfam" id="PF13361">
    <property type="entry name" value="UvrD_C"/>
    <property type="match status" value="1"/>
</dbReference>
<dbReference type="Gene3D" id="1.10.3170.10">
    <property type="entry name" value="Recbcd, chain B, domain 2"/>
    <property type="match status" value="1"/>
</dbReference>
<keyword evidence="3 9" id="KW-0347">Helicase</keyword>
<dbReference type="InterPro" id="IPR014017">
    <property type="entry name" value="DNA_helicase_UvrD-like_C"/>
</dbReference>
<keyword evidence="5" id="KW-0413">Isomerase</keyword>
<evidence type="ECO:0000256" key="1">
    <source>
        <dbReference type="ARBA" id="ARBA00022741"/>
    </source>
</evidence>
<dbReference type="SUPFAM" id="SSF52540">
    <property type="entry name" value="P-loop containing nucleoside triphosphate hydrolases"/>
    <property type="match status" value="1"/>
</dbReference>
<dbReference type="Gene3D" id="3.40.50.300">
    <property type="entry name" value="P-loop containing nucleotide triphosphate hydrolases"/>
    <property type="match status" value="3"/>
</dbReference>
<evidence type="ECO:0000256" key="6">
    <source>
        <dbReference type="ARBA" id="ARBA00034617"/>
    </source>
</evidence>